<organism evidence="11 14">
    <name type="scientific">Salmonella enterica subsp. enterica serovar Gaminara</name>
    <dbReference type="NCBI Taxonomy" id="913070"/>
    <lineage>
        <taxon>Bacteria</taxon>
        <taxon>Pseudomonadati</taxon>
        <taxon>Pseudomonadota</taxon>
        <taxon>Gammaproteobacteria</taxon>
        <taxon>Enterobacterales</taxon>
        <taxon>Enterobacteriaceae</taxon>
        <taxon>Salmonella</taxon>
    </lineage>
</organism>
<evidence type="ECO:0000313" key="12">
    <source>
        <dbReference type="EMBL" id="PVM63591.1"/>
    </source>
</evidence>
<comment type="subcellular location">
    <subcellularLocation>
        <location evidence="1">Cell outer membrane</location>
        <topology evidence="1">Multi-pass membrane protein</topology>
    </subcellularLocation>
</comment>
<dbReference type="InterPro" id="IPR043142">
    <property type="entry name" value="PapC-like_C_sf"/>
</dbReference>
<dbReference type="RefSeq" id="WP_079985584.1">
    <property type="nucleotide sequence ID" value="NZ_MZGD01000032.1"/>
</dbReference>
<dbReference type="InterPro" id="IPR000015">
    <property type="entry name" value="Fimb_usher"/>
</dbReference>
<keyword evidence="5" id="KW-0812">Transmembrane</keyword>
<feature type="domain" description="PapC-like C-terminal" evidence="9">
    <location>
        <begin position="757"/>
        <end position="809"/>
    </location>
</feature>
<evidence type="ECO:0000256" key="3">
    <source>
        <dbReference type="ARBA" id="ARBA00022448"/>
    </source>
</evidence>
<dbReference type="EMBL" id="QDOO01000033">
    <property type="protein sequence ID" value="PVM63591.1"/>
    <property type="molecule type" value="Genomic_DNA"/>
</dbReference>
<gene>
    <name evidence="12" type="ORF">C4784_23695</name>
    <name evidence="11" type="ORF">C4855_24335</name>
</gene>
<evidence type="ECO:0000256" key="8">
    <source>
        <dbReference type="ARBA" id="ARBA00023237"/>
    </source>
</evidence>
<evidence type="ECO:0000313" key="13">
    <source>
        <dbReference type="Proteomes" id="UP000245068"/>
    </source>
</evidence>
<dbReference type="Pfam" id="PF00577">
    <property type="entry name" value="Usher"/>
    <property type="match status" value="1"/>
</dbReference>
<keyword evidence="8" id="KW-0998">Cell outer membrane</keyword>
<dbReference type="InterPro" id="IPR037224">
    <property type="entry name" value="PapC_N_sf"/>
</dbReference>
<evidence type="ECO:0000256" key="5">
    <source>
        <dbReference type="ARBA" id="ARBA00022692"/>
    </source>
</evidence>
<dbReference type="InterPro" id="IPR025949">
    <property type="entry name" value="PapC-like_C"/>
</dbReference>
<accession>A0A2T8WUZ2</accession>
<dbReference type="PANTHER" id="PTHR30451">
    <property type="entry name" value="OUTER MEMBRANE USHER PROTEIN"/>
    <property type="match status" value="1"/>
</dbReference>
<evidence type="ECO:0000256" key="6">
    <source>
        <dbReference type="ARBA" id="ARBA00022729"/>
    </source>
</evidence>
<name>A0A2T8WUZ2_SALET</name>
<dbReference type="Pfam" id="PF13954">
    <property type="entry name" value="PapC_N"/>
    <property type="match status" value="1"/>
</dbReference>
<dbReference type="SUPFAM" id="SSF141729">
    <property type="entry name" value="FimD N-terminal domain-like"/>
    <property type="match status" value="1"/>
</dbReference>
<keyword evidence="7" id="KW-0472">Membrane</keyword>
<evidence type="ECO:0000259" key="9">
    <source>
        <dbReference type="Pfam" id="PF13953"/>
    </source>
</evidence>
<reference evidence="13 14" key="1">
    <citation type="submission" date="2018-04" db="EMBL/GenBank/DDBJ databases">
        <title>Serotype diversity and antimicrobial resistance among Salmonella enterica isolated from patients at an equine referral hospital.</title>
        <authorList>
            <person name="Leon I.M."/>
            <person name="Lawhon S.D."/>
            <person name="Norman K.N."/>
            <person name="Threadgill D.S."/>
            <person name="Ohta N."/>
            <person name="Vinasco J."/>
            <person name="Scott H.M."/>
        </authorList>
    </citation>
    <scope>NUCLEOTIDE SEQUENCE [LARGE SCALE GENOMIC DNA]</scope>
    <source>
        <strain evidence="12 13">159</strain>
        <strain evidence="11 14">230</strain>
    </source>
</reference>
<feature type="domain" description="PapC N-terminal" evidence="10">
    <location>
        <begin position="43"/>
        <end position="183"/>
    </location>
</feature>
<dbReference type="AlphaFoldDB" id="A0A2T8WUZ2"/>
<dbReference type="Gene3D" id="2.60.40.2070">
    <property type="match status" value="1"/>
</dbReference>
<dbReference type="Gene3D" id="3.10.20.410">
    <property type="match status" value="1"/>
</dbReference>
<evidence type="ECO:0000256" key="2">
    <source>
        <dbReference type="ARBA" id="ARBA00008064"/>
    </source>
</evidence>
<dbReference type="Proteomes" id="UP000245551">
    <property type="component" value="Unassembled WGS sequence"/>
</dbReference>
<protein>
    <submittedName>
        <fullName evidence="11">Fimbrial biogenesis outer membrane usher protein</fullName>
    </submittedName>
</protein>
<dbReference type="GO" id="GO:0015473">
    <property type="term" value="F:fimbrial usher porin activity"/>
    <property type="evidence" value="ECO:0007669"/>
    <property type="project" value="InterPro"/>
</dbReference>
<evidence type="ECO:0000313" key="14">
    <source>
        <dbReference type="Proteomes" id="UP000245551"/>
    </source>
</evidence>
<keyword evidence="3" id="KW-0813">Transport</keyword>
<comment type="similarity">
    <text evidence="2">Belongs to the fimbrial export usher family.</text>
</comment>
<dbReference type="Gene3D" id="2.60.40.3110">
    <property type="match status" value="1"/>
</dbReference>
<sequence length="825" mass="93547">MTMVQHTSHRSHLMVYKKTLAKLKVYVLLFFHSENCLSGEYYYNLNLLNGINYQSIGVNDNRMNAGLNIDGIYNVRINVNDKSLGYINIAFKNINNHFSPELSDELVEKIGFNRDVLETLKKNKIQDLFGLTNFFPDIIFNTFIGKGKLVIRVPESYLRYKDETFPEEWDYGMTSLYSSYDFSGYHNNDEVNSKSKFQYLNLYNGLNIGKWQLRNKTYYTRENSKSRIYSDKTWLSRDFGAINSRVTVGQTMSSGFFNPTFRIDGIKFESIPDMRPSFLNSYMPDIQGNALTNATVKIYQGDNLVYQTFVNPGPFTLTDIPTTGNSDLKVQIIEENGIVHEDFVPVSSSDTLRRKNVLDYSISAGKQNVKRAELMKNHVITAEMLYGVTSISTLLTGLTYSEDYRSASLGGGFNLGNTGVSSIIGTNSQNSFYKKEGNAIELRHYKKISTLSTQIDFRHKYFSGNYSEIDDELTLSSLRNKKSLTSLSINQPTDHYGNFRLSVYLSRFQQKNHNKTTYSINWNKYLYGVFYTLSTSRSEYMNDNYRNENIFSINLSIPFDSESKNYIPSSVGYNYTSGKNYNSNTFSVDKNLFHNKAKLNATHSENKFSKDINTSNMISGTYISDYTKLYAGFANQSNGYKQKSWKVSGSLIAHPYGITFSPYSISERGASTIVSIPGASGVSLINNISSTDFFGNVFVNNLHPYKKNNININLRNLPSNIEVQNIESKLIPADGAITYTEFSATVGNRAILKLLFNGKSLPFGSTVTEDPLAFANASGIIYITGLENSQRLHIKMPDGNKCSMIFDISESKNRNEIYFYNGICN</sequence>
<keyword evidence="4" id="KW-1134">Transmembrane beta strand</keyword>
<dbReference type="Gene3D" id="2.60.40.2610">
    <property type="entry name" value="Outer membrane usher protein FimD, plug domain"/>
    <property type="match status" value="1"/>
</dbReference>
<dbReference type="InterPro" id="IPR025885">
    <property type="entry name" value="PapC_N"/>
</dbReference>
<dbReference type="EMBL" id="QDLV01000033">
    <property type="protein sequence ID" value="PVJ42242.1"/>
    <property type="molecule type" value="Genomic_DNA"/>
</dbReference>
<proteinExistence type="inferred from homology"/>
<dbReference type="Proteomes" id="UP000245068">
    <property type="component" value="Unassembled WGS sequence"/>
</dbReference>
<dbReference type="PANTHER" id="PTHR30451:SF5">
    <property type="entry name" value="SLR0019 PROTEIN"/>
    <property type="match status" value="1"/>
</dbReference>
<comment type="caution">
    <text evidence="11">The sequence shown here is derived from an EMBL/GenBank/DDBJ whole genome shotgun (WGS) entry which is preliminary data.</text>
</comment>
<dbReference type="InterPro" id="IPR042186">
    <property type="entry name" value="FimD_plug_dom"/>
</dbReference>
<evidence type="ECO:0000256" key="7">
    <source>
        <dbReference type="ARBA" id="ARBA00023136"/>
    </source>
</evidence>
<evidence type="ECO:0000256" key="1">
    <source>
        <dbReference type="ARBA" id="ARBA00004571"/>
    </source>
</evidence>
<keyword evidence="6" id="KW-0732">Signal</keyword>
<evidence type="ECO:0000259" key="10">
    <source>
        <dbReference type="Pfam" id="PF13954"/>
    </source>
</evidence>
<evidence type="ECO:0000313" key="11">
    <source>
        <dbReference type="EMBL" id="PVJ42242.1"/>
    </source>
</evidence>
<dbReference type="Pfam" id="PF13953">
    <property type="entry name" value="PapC_C"/>
    <property type="match status" value="1"/>
</dbReference>
<dbReference type="GO" id="GO:0009297">
    <property type="term" value="P:pilus assembly"/>
    <property type="evidence" value="ECO:0007669"/>
    <property type="project" value="InterPro"/>
</dbReference>
<evidence type="ECO:0000256" key="4">
    <source>
        <dbReference type="ARBA" id="ARBA00022452"/>
    </source>
</evidence>
<dbReference type="GO" id="GO:0009279">
    <property type="term" value="C:cell outer membrane"/>
    <property type="evidence" value="ECO:0007669"/>
    <property type="project" value="UniProtKB-SubCell"/>
</dbReference>